<dbReference type="EMBL" id="JAVRRD010000003">
    <property type="protein sequence ID" value="KAK5061162.1"/>
    <property type="molecule type" value="Genomic_DNA"/>
</dbReference>
<evidence type="ECO:0000313" key="1">
    <source>
        <dbReference type="EMBL" id="KAK5061162.1"/>
    </source>
</evidence>
<dbReference type="RefSeq" id="XP_064710259.1">
    <property type="nucleotide sequence ID" value="XM_064851256.1"/>
</dbReference>
<organism evidence="1 2">
    <name type="scientific">Exophiala bonariae</name>
    <dbReference type="NCBI Taxonomy" id="1690606"/>
    <lineage>
        <taxon>Eukaryota</taxon>
        <taxon>Fungi</taxon>
        <taxon>Dikarya</taxon>
        <taxon>Ascomycota</taxon>
        <taxon>Pezizomycotina</taxon>
        <taxon>Eurotiomycetes</taxon>
        <taxon>Chaetothyriomycetidae</taxon>
        <taxon>Chaetothyriales</taxon>
        <taxon>Herpotrichiellaceae</taxon>
        <taxon>Exophiala</taxon>
    </lineage>
</organism>
<proteinExistence type="predicted"/>
<accession>A0AAV9NL91</accession>
<gene>
    <name evidence="1" type="ORF">LTR84_007704</name>
</gene>
<comment type="caution">
    <text evidence="1">The sequence shown here is derived from an EMBL/GenBank/DDBJ whole genome shotgun (WGS) entry which is preliminary data.</text>
</comment>
<dbReference type="AlphaFoldDB" id="A0AAV9NL91"/>
<evidence type="ECO:0000313" key="2">
    <source>
        <dbReference type="Proteomes" id="UP001358417"/>
    </source>
</evidence>
<name>A0AAV9NL91_9EURO</name>
<sequence>MPHSNQTFYILHAPASGDRVVASLILPVLEEMRSLAIQPIGVLCLYTIYEDDSIKEKTKAFVDVIDMAGNLLTSTAINKPTIAFATVNYATTHFSNSGPDDIDHLDDEVKLPIAEFWARSPTINSTLYVHDGTSDSGAEIIQYLIDHGNPALYSMSSDGATETDDVKGKMGVQESPHYQQRRHATAFEPRISEGTPRMMQMEDMEPLSNESVAEASNTNPFPRDEFEIERSQDYLPRSVDTLEKHPFETETPTFIDTHPEYRTDWLEMKMHLAEMEEQIIEVQDMWRHDHVNLRRRVSELQTRVTSLSPKTSNHETVLDSGGGTQNLYPSFMSRRSVLTGPKTSGTTLPDSSTVLPDRLESTTSEVTVPLGELASHSTQVNQVLAGISTASSLASPNGPAFESHPLRSQGHSMGVSIDDDLHIAARSTTESGLHSLDAVLNTSQHYRSLEELEHRVVQFLGLDRPRWSESQAWLNANSTDNSYKQGLAKLVGAFSIIHDTGFCGDEFSILIEDQDRKDVALACAITSDELRSLRDSFAAMTDSYSARARVTFDSLSINLSRRLQGTTQSEYINREIRPVGEVPNSGRSSTLKFIYRVLALGLISFTGSHVCRFDQSTLDESCEGFDVGEGYKFVLRDLACLERFIGGPVWVLVKDTTILEAPKLKVSLTLQQFAGLWGPLWTINGPQDSNPLRCLIRTERGYIVPSPDDNSKRDQSREVECHWMAELPVSTYNGLLSTPELNLFESSQLLIGSENAGQEPFHVNAKCCTRIEMAGQRVAKYLQVSGTSAAHYISDGYEFGLSGNQYIGMIGTKTWKRIPARTQKTVLVEQCTKPETPLVPILKLRIGLEVSACTGNAQRTTLWDALRLAQKRSKDTLLPAPGQHDTAKTCSHGIGDIDCMQSCWNIQRNLDGIDAVPNTQLDQKTLRKTIIQSILMLQDTGVDHNEELQAWWPFTDAPMTRRIPQLEPADGITSYWIPILKDTRDCSTFAVLSQRCLEFRDKGLRRACYKSKISSFTIEASGAAKDKSLTIAPNTSAPIDTSFKTDKNPKDPTVLKTRFALEVPLTSKKLWPDPTTTMPSSSAVTQAKIEGPLLGKGACLEIGQGTILTVARAMGKAPPPQQQQPQTLILKRARLTMDFSHASRWVQHRIRGKASRGFEQICDDVSTGYSVDVFVY</sequence>
<protein>
    <submittedName>
        <fullName evidence="1">Uncharacterized protein</fullName>
    </submittedName>
</protein>
<reference evidence="1 2" key="1">
    <citation type="submission" date="2023-08" db="EMBL/GenBank/DDBJ databases">
        <title>Black Yeasts Isolated from many extreme environments.</title>
        <authorList>
            <person name="Coleine C."/>
            <person name="Stajich J.E."/>
            <person name="Selbmann L."/>
        </authorList>
    </citation>
    <scope>NUCLEOTIDE SEQUENCE [LARGE SCALE GENOMIC DNA]</scope>
    <source>
        <strain evidence="1 2">CCFEE 5792</strain>
    </source>
</reference>
<dbReference type="Proteomes" id="UP001358417">
    <property type="component" value="Unassembled WGS sequence"/>
</dbReference>
<keyword evidence="2" id="KW-1185">Reference proteome</keyword>
<dbReference type="GeneID" id="89975869"/>